<dbReference type="AlphaFoldDB" id="N1U6V4"/>
<proteinExistence type="predicted"/>
<organism evidence="1 2">
    <name type="scientific">Leptospira weilii str. Ecochallenge</name>
    <dbReference type="NCBI Taxonomy" id="1049986"/>
    <lineage>
        <taxon>Bacteria</taxon>
        <taxon>Pseudomonadati</taxon>
        <taxon>Spirochaetota</taxon>
        <taxon>Spirochaetia</taxon>
        <taxon>Leptospirales</taxon>
        <taxon>Leptospiraceae</taxon>
        <taxon>Leptospira</taxon>
    </lineage>
</organism>
<comment type="caution">
    <text evidence="1">The sequence shown here is derived from an EMBL/GenBank/DDBJ whole genome shotgun (WGS) entry which is preliminary data.</text>
</comment>
<gene>
    <name evidence="1" type="ORF">LEP1GSC043_1436</name>
</gene>
<reference evidence="1 2" key="1">
    <citation type="submission" date="2013-02" db="EMBL/GenBank/DDBJ databases">
        <authorList>
            <person name="Harkins D.M."/>
            <person name="Durkin A.S."/>
            <person name="Brinkac L.M."/>
            <person name="Haft D.H."/>
            <person name="Selengut J.D."/>
            <person name="Sanka R."/>
            <person name="DePew J."/>
            <person name="Purushe J."/>
            <person name="Haake D.A."/>
            <person name="Matsunaga J."/>
            <person name="Vinetz J.M."/>
            <person name="Sutton G.G."/>
            <person name="Nierman W.C."/>
            <person name="Fouts D.E."/>
        </authorList>
    </citation>
    <scope>NUCLEOTIDE SEQUENCE [LARGE SCALE GENOMIC DNA]</scope>
    <source>
        <strain evidence="1 2">Ecochallenge</strain>
    </source>
</reference>
<name>N1U6V4_9LEPT</name>
<accession>N1U6V4</accession>
<dbReference type="Proteomes" id="UP000012249">
    <property type="component" value="Unassembled WGS sequence"/>
</dbReference>
<sequence>MLLPFFLSYERFRIIVYENFIKYKYTNDQQGGFCDFRF</sequence>
<evidence type="ECO:0000313" key="1">
    <source>
        <dbReference type="EMBL" id="EMY16238.1"/>
    </source>
</evidence>
<evidence type="ECO:0000313" key="2">
    <source>
        <dbReference type="Proteomes" id="UP000012249"/>
    </source>
</evidence>
<dbReference type="EMBL" id="AHMI02000036">
    <property type="protein sequence ID" value="EMY16238.1"/>
    <property type="molecule type" value="Genomic_DNA"/>
</dbReference>
<protein>
    <submittedName>
        <fullName evidence="1">Uncharacterized protein</fullName>
    </submittedName>
</protein>